<sequence length="310" mass="35009">MLRPDSRWFHSIVFGREEEEQKVKKKADMEKADTWSCISFVFATMVELAIVCYTNKPDTPGEKRKNALFGEAGRSKALRRQRQQRPDRDFPKRYQKSAQQTQLGSSNHGEEGVNSAAKWSMKGARVKGRFVGLPLGALPSGLRDFRSSTLPLRPDALHNRMNPGLSSSPGATTPTWTLKSDSENFNDEERPVVRVANNNTNHVRPHWNGLDFGEPSATSKSNNSRTPSLNVSTNGDDDFSPTVSLGTFMRILNNFRSFFTSDHIDRISMVVFPVAFTIFNGSYWWYYIMAADTTVERGFTLPVVEMVIEE</sequence>
<dbReference type="SUPFAM" id="SSF90112">
    <property type="entry name" value="Neurotransmitter-gated ion-channel transmembrane pore"/>
    <property type="match status" value="1"/>
</dbReference>
<dbReference type="InterPro" id="IPR006028">
    <property type="entry name" value="GABAA/Glycine_rcpt"/>
</dbReference>
<reference evidence="4" key="1">
    <citation type="submission" date="2022-11" db="UniProtKB">
        <authorList>
            <consortium name="WormBaseParasite"/>
        </authorList>
    </citation>
    <scope>IDENTIFICATION</scope>
</reference>
<evidence type="ECO:0000313" key="4">
    <source>
        <dbReference type="WBParaSite" id="nRc.2.0.1.t40577-RA"/>
    </source>
</evidence>
<dbReference type="WBParaSite" id="nRc.2.0.1.t40577-RA">
    <property type="protein sequence ID" value="nRc.2.0.1.t40577-RA"/>
    <property type="gene ID" value="nRc.2.0.1.g40577"/>
</dbReference>
<proteinExistence type="predicted"/>
<evidence type="ECO:0000256" key="1">
    <source>
        <dbReference type="SAM" id="MobiDB-lite"/>
    </source>
</evidence>
<keyword evidence="2" id="KW-0472">Membrane</keyword>
<dbReference type="AlphaFoldDB" id="A0A915KNZ4"/>
<dbReference type="GO" id="GO:0005216">
    <property type="term" value="F:monoatomic ion channel activity"/>
    <property type="evidence" value="ECO:0007669"/>
    <property type="project" value="InterPro"/>
</dbReference>
<dbReference type="Proteomes" id="UP000887565">
    <property type="component" value="Unplaced"/>
</dbReference>
<protein>
    <submittedName>
        <fullName evidence="4">Uncharacterized protein</fullName>
    </submittedName>
</protein>
<keyword evidence="3" id="KW-1185">Reference proteome</keyword>
<dbReference type="GO" id="GO:0004888">
    <property type="term" value="F:transmembrane signaling receptor activity"/>
    <property type="evidence" value="ECO:0007669"/>
    <property type="project" value="InterPro"/>
</dbReference>
<feature type="region of interest" description="Disordered" evidence="1">
    <location>
        <begin position="61"/>
        <end position="115"/>
    </location>
</feature>
<feature type="compositionally biased region" description="Polar residues" evidence="1">
    <location>
        <begin position="164"/>
        <end position="179"/>
    </location>
</feature>
<feature type="compositionally biased region" description="Polar residues" evidence="1">
    <location>
        <begin position="96"/>
        <end position="107"/>
    </location>
</feature>
<evidence type="ECO:0000313" key="3">
    <source>
        <dbReference type="Proteomes" id="UP000887565"/>
    </source>
</evidence>
<name>A0A915KNZ4_ROMCU</name>
<keyword evidence="2" id="KW-0812">Transmembrane</keyword>
<dbReference type="Gene3D" id="1.20.58.390">
    <property type="entry name" value="Neurotransmitter-gated ion-channel transmembrane domain"/>
    <property type="match status" value="1"/>
</dbReference>
<feature type="region of interest" description="Disordered" evidence="1">
    <location>
        <begin position="158"/>
        <end position="183"/>
    </location>
</feature>
<organism evidence="3 4">
    <name type="scientific">Romanomermis culicivorax</name>
    <name type="common">Nematode worm</name>
    <dbReference type="NCBI Taxonomy" id="13658"/>
    <lineage>
        <taxon>Eukaryota</taxon>
        <taxon>Metazoa</taxon>
        <taxon>Ecdysozoa</taxon>
        <taxon>Nematoda</taxon>
        <taxon>Enoplea</taxon>
        <taxon>Dorylaimia</taxon>
        <taxon>Mermithida</taxon>
        <taxon>Mermithoidea</taxon>
        <taxon>Mermithidae</taxon>
        <taxon>Romanomermis</taxon>
    </lineage>
</organism>
<dbReference type="PRINTS" id="PR00253">
    <property type="entry name" value="GABAARECEPTR"/>
</dbReference>
<evidence type="ECO:0000256" key="2">
    <source>
        <dbReference type="SAM" id="Phobius"/>
    </source>
</evidence>
<dbReference type="InterPro" id="IPR038050">
    <property type="entry name" value="Neuro_actylchol_rec"/>
</dbReference>
<dbReference type="InterPro" id="IPR036719">
    <property type="entry name" value="Neuro-gated_channel_TM_sf"/>
</dbReference>
<feature type="compositionally biased region" description="Polar residues" evidence="1">
    <location>
        <begin position="216"/>
        <end position="234"/>
    </location>
</feature>
<feature type="region of interest" description="Disordered" evidence="1">
    <location>
        <begin position="204"/>
        <end position="235"/>
    </location>
</feature>
<accession>A0A915KNZ4</accession>
<feature type="transmembrane region" description="Helical" evidence="2">
    <location>
        <begin position="267"/>
        <end position="286"/>
    </location>
</feature>
<keyword evidence="2" id="KW-1133">Transmembrane helix</keyword>
<dbReference type="GO" id="GO:0016020">
    <property type="term" value="C:membrane"/>
    <property type="evidence" value="ECO:0007669"/>
    <property type="project" value="InterPro"/>
</dbReference>